<dbReference type="Proteomes" id="UP000268162">
    <property type="component" value="Unassembled WGS sequence"/>
</dbReference>
<sequence>MKLIQFAVWAPVILQGLALALPTETRITSFTHRDSPNKCGPPQVPTPTTTKVDSTTTIDSMPTDTDGPTPGEPSGCNVFASGFAEYEIQIVGATLSDFTSKGSDYADKVARIITCFTLTAIIPYDMKLTFRIRSVDAEVLRTWPETSSVIEV</sequence>
<evidence type="ECO:0000256" key="1">
    <source>
        <dbReference type="SAM" id="MobiDB-lite"/>
    </source>
</evidence>
<feature type="compositionally biased region" description="Low complexity" evidence="1">
    <location>
        <begin position="46"/>
        <end position="69"/>
    </location>
</feature>
<dbReference type="AlphaFoldDB" id="A0A4Q0A0X0"/>
<name>A0A4Q0A0X0_9FUNG</name>
<reference evidence="4" key="1">
    <citation type="journal article" date="2018" name="Nat. Microbiol.">
        <title>Leveraging single-cell genomics to expand the fungal tree of life.</title>
        <authorList>
            <person name="Ahrendt S.R."/>
            <person name="Quandt C.A."/>
            <person name="Ciobanu D."/>
            <person name="Clum A."/>
            <person name="Salamov A."/>
            <person name="Andreopoulos B."/>
            <person name="Cheng J.F."/>
            <person name="Woyke T."/>
            <person name="Pelin A."/>
            <person name="Henrissat B."/>
            <person name="Reynolds N.K."/>
            <person name="Benny G.L."/>
            <person name="Smith M.E."/>
            <person name="James T.Y."/>
            <person name="Grigoriev I.V."/>
        </authorList>
    </citation>
    <scope>NUCLEOTIDE SEQUENCE [LARGE SCALE GENOMIC DNA]</scope>
    <source>
        <strain evidence="4">RSA 468</strain>
    </source>
</reference>
<evidence type="ECO:0000313" key="3">
    <source>
        <dbReference type="EMBL" id="RKP38770.1"/>
    </source>
</evidence>
<feature type="region of interest" description="Disordered" evidence="1">
    <location>
        <begin position="31"/>
        <end position="71"/>
    </location>
</feature>
<keyword evidence="4" id="KW-1185">Reference proteome</keyword>
<gene>
    <name evidence="3" type="ORF">BJ085DRAFT_39884</name>
</gene>
<feature type="signal peptide" evidence="2">
    <location>
        <begin position="1"/>
        <end position="20"/>
    </location>
</feature>
<keyword evidence="2" id="KW-0732">Signal</keyword>
<dbReference type="EMBL" id="ML002331">
    <property type="protein sequence ID" value="RKP38770.1"/>
    <property type="molecule type" value="Genomic_DNA"/>
</dbReference>
<protein>
    <recommendedName>
        <fullName evidence="5">Phosphatidylglycerol/phosphatidylinositol transfer protein</fullName>
    </recommendedName>
</protein>
<evidence type="ECO:0000256" key="2">
    <source>
        <dbReference type="SAM" id="SignalP"/>
    </source>
</evidence>
<organism evidence="3 4">
    <name type="scientific">Dimargaris cristalligena</name>
    <dbReference type="NCBI Taxonomy" id="215637"/>
    <lineage>
        <taxon>Eukaryota</taxon>
        <taxon>Fungi</taxon>
        <taxon>Fungi incertae sedis</taxon>
        <taxon>Zoopagomycota</taxon>
        <taxon>Kickxellomycotina</taxon>
        <taxon>Dimargaritomycetes</taxon>
        <taxon>Dimargaritales</taxon>
        <taxon>Dimargaritaceae</taxon>
        <taxon>Dimargaris</taxon>
    </lineage>
</organism>
<feature type="chain" id="PRO_5020653197" description="Phosphatidylglycerol/phosphatidylinositol transfer protein" evidence="2">
    <location>
        <begin position="21"/>
        <end position="152"/>
    </location>
</feature>
<evidence type="ECO:0008006" key="5">
    <source>
        <dbReference type="Google" id="ProtNLM"/>
    </source>
</evidence>
<accession>A0A4Q0A0X0</accession>
<proteinExistence type="predicted"/>
<evidence type="ECO:0000313" key="4">
    <source>
        <dbReference type="Proteomes" id="UP000268162"/>
    </source>
</evidence>